<dbReference type="Proteomes" id="UP001239795">
    <property type="component" value="Unassembled WGS sequence"/>
</dbReference>
<sequence length="704" mass="80164">MSTSKPHFVCDACLSLDLDQAMKLSSSKALPAEGLVLDEDATRFLAVSQSDCALCNLLFSLWSRNIESSAQVFEPVVMNTGFVLRAFSYLRYARGVFCNTPGAQNSLMLGITPRNQLVFDEDFFDNHANQYHEYVVCVPSIARGGVLRPQVIPKSFDCERGRLWIDNCREDHGLDCDGSEHREGLVVPGMKLIDCETLHIKPGLETMPWVALSYVWGQSTTFSHQRDGKLLWEDMSASVKDAITVTRGLGYRYLWIDKYCIDQEDEREVEDQIRRMDLIYSKAELTIVAAAGQDETYGLPGVSLTERLEQNILHLDGITIMNTGPHPACYVEFKSKWFTRGWTFQEGLLSRRRIIFTEHQTFFECQRASWMEGLGGIEHVDDRHKVQWSQWKNGIFLLSHFMGQPEHKYSNGEPWEVDGKQTTDQAIARRMHDFFRPLQQFTTRTLTFDTDSLKAAIGLLKILAQRSPPILNFVGLPYSPVKENKELIGPYCFAALSWCHEHKVNPRRREFFPSWTWAGWAGAIHWICYPYLDSSESLSPFMRGLQFESENGMLSTACNYLQLGQESELCPDTRSAVAIHFETPLLSASLFCVNSNESKSSGWAELTIGGHKLSMTDRKTPTASPFDFLERLKNGQWGCLMLGIYESRRNAIREMYLLIIEWQGGHTATRVGALVINVIDLDISMDVNLTAYTWASPWHQVRLI</sequence>
<dbReference type="PANTHER" id="PTHR33112:SF1">
    <property type="entry name" value="HETEROKARYON INCOMPATIBILITY DOMAIN-CONTAINING PROTEIN"/>
    <property type="match status" value="1"/>
</dbReference>
<feature type="domain" description="Heterokaryon incompatibility" evidence="1">
    <location>
        <begin position="209"/>
        <end position="346"/>
    </location>
</feature>
<accession>A0AAI9XH27</accession>
<name>A0AAI9XH27_9PEZI</name>
<protein>
    <recommendedName>
        <fullName evidence="1">Heterokaryon incompatibility domain-containing protein</fullName>
    </recommendedName>
</protein>
<dbReference type="PANTHER" id="PTHR33112">
    <property type="entry name" value="DOMAIN PROTEIN, PUTATIVE-RELATED"/>
    <property type="match status" value="1"/>
</dbReference>
<dbReference type="Pfam" id="PF06985">
    <property type="entry name" value="HET"/>
    <property type="match status" value="1"/>
</dbReference>
<comment type="caution">
    <text evidence="2">The sequence shown here is derived from an EMBL/GenBank/DDBJ whole genome shotgun (WGS) entry which is preliminary data.</text>
</comment>
<dbReference type="InterPro" id="IPR010730">
    <property type="entry name" value="HET"/>
</dbReference>
<dbReference type="EMBL" id="MLGG01000068">
    <property type="protein sequence ID" value="KAK1448740.1"/>
    <property type="molecule type" value="Genomic_DNA"/>
</dbReference>
<dbReference type="AlphaFoldDB" id="A0AAI9XH27"/>
<gene>
    <name evidence="2" type="ORF">CMEL01_08055</name>
</gene>
<evidence type="ECO:0000313" key="3">
    <source>
        <dbReference type="Proteomes" id="UP001239795"/>
    </source>
</evidence>
<evidence type="ECO:0000313" key="2">
    <source>
        <dbReference type="EMBL" id="KAK1448740.1"/>
    </source>
</evidence>
<proteinExistence type="predicted"/>
<organism evidence="2 3">
    <name type="scientific">Colletotrichum melonis</name>
    <dbReference type="NCBI Taxonomy" id="1209925"/>
    <lineage>
        <taxon>Eukaryota</taxon>
        <taxon>Fungi</taxon>
        <taxon>Dikarya</taxon>
        <taxon>Ascomycota</taxon>
        <taxon>Pezizomycotina</taxon>
        <taxon>Sordariomycetes</taxon>
        <taxon>Hypocreomycetidae</taxon>
        <taxon>Glomerellales</taxon>
        <taxon>Glomerellaceae</taxon>
        <taxon>Colletotrichum</taxon>
        <taxon>Colletotrichum acutatum species complex</taxon>
    </lineage>
</organism>
<evidence type="ECO:0000259" key="1">
    <source>
        <dbReference type="Pfam" id="PF06985"/>
    </source>
</evidence>
<keyword evidence="3" id="KW-1185">Reference proteome</keyword>
<reference evidence="2 3" key="1">
    <citation type="submission" date="2016-10" db="EMBL/GenBank/DDBJ databases">
        <title>The genome sequence of Colletotrichum fioriniae PJ7.</title>
        <authorList>
            <person name="Baroncelli R."/>
        </authorList>
    </citation>
    <scope>NUCLEOTIDE SEQUENCE [LARGE SCALE GENOMIC DNA]</scope>
    <source>
        <strain evidence="2">Col 31</strain>
    </source>
</reference>